<protein>
    <submittedName>
        <fullName evidence="2">Uncharacterized protein</fullName>
    </submittedName>
</protein>
<reference evidence="2 3" key="1">
    <citation type="submission" date="2014-04" db="EMBL/GenBank/DDBJ databases">
        <authorList>
            <consortium name="DOE Joint Genome Institute"/>
            <person name="Kuo A."/>
            <person name="Girlanda M."/>
            <person name="Perotto S."/>
            <person name="Kohler A."/>
            <person name="Nagy L.G."/>
            <person name="Floudas D."/>
            <person name="Copeland A."/>
            <person name="Barry K.W."/>
            <person name="Cichocki N."/>
            <person name="Veneault-Fourrey C."/>
            <person name="LaButti K."/>
            <person name="Lindquist E.A."/>
            <person name="Lipzen A."/>
            <person name="Lundell T."/>
            <person name="Morin E."/>
            <person name="Murat C."/>
            <person name="Sun H."/>
            <person name="Tunlid A."/>
            <person name="Henrissat B."/>
            <person name="Grigoriev I.V."/>
            <person name="Hibbett D.S."/>
            <person name="Martin F."/>
            <person name="Nordberg H.P."/>
            <person name="Cantor M.N."/>
            <person name="Hua S.X."/>
        </authorList>
    </citation>
    <scope>NUCLEOTIDE SEQUENCE [LARGE SCALE GENOMIC DNA]</scope>
    <source>
        <strain evidence="2 3">MUT 4182</strain>
    </source>
</reference>
<dbReference type="EMBL" id="KN823278">
    <property type="protein sequence ID" value="KIO18549.1"/>
    <property type="molecule type" value="Genomic_DNA"/>
</dbReference>
<feature type="region of interest" description="Disordered" evidence="1">
    <location>
        <begin position="74"/>
        <end position="128"/>
    </location>
</feature>
<feature type="compositionally biased region" description="Basic residues" evidence="1">
    <location>
        <begin position="469"/>
        <end position="481"/>
    </location>
</feature>
<dbReference type="Proteomes" id="UP000054248">
    <property type="component" value="Unassembled WGS sequence"/>
</dbReference>
<feature type="compositionally biased region" description="Acidic residues" evidence="1">
    <location>
        <begin position="318"/>
        <end position="330"/>
    </location>
</feature>
<feature type="region of interest" description="Disordered" evidence="1">
    <location>
        <begin position="276"/>
        <end position="355"/>
    </location>
</feature>
<organism evidence="2 3">
    <name type="scientific">Tulasnella calospora MUT 4182</name>
    <dbReference type="NCBI Taxonomy" id="1051891"/>
    <lineage>
        <taxon>Eukaryota</taxon>
        <taxon>Fungi</taxon>
        <taxon>Dikarya</taxon>
        <taxon>Basidiomycota</taxon>
        <taxon>Agaricomycotina</taxon>
        <taxon>Agaricomycetes</taxon>
        <taxon>Cantharellales</taxon>
        <taxon>Tulasnellaceae</taxon>
        <taxon>Tulasnella</taxon>
    </lineage>
</organism>
<feature type="compositionally biased region" description="Basic and acidic residues" evidence="1">
    <location>
        <begin position="367"/>
        <end position="385"/>
    </location>
</feature>
<feature type="region of interest" description="Disordered" evidence="1">
    <location>
        <begin position="212"/>
        <end position="260"/>
    </location>
</feature>
<dbReference type="HOGENOM" id="CLU_558007_0_0_1"/>
<sequence>MVVPPRSAQATGGGPNDDGVTLRGLRVMAHQALASSSRQNEPHQNQANAEQLQVVLTNIGGRLVPLHGRQLPPPFVDADNETTPVLQHPPRDLHSPSATPPTVVRISTPTTAESSHRADSISPRPPYPPVQPATVLERTPSPAPPLAYPLPLPNIRHVFDPTGAGLSAPAVPAPNNSVTIASSRGVSPVTLAPRGEVRQASEYHQLLLDQQPRRVRRRLDDSGGSVEVVQYPPSSPPFSPRYDDPTNPRQRSPTPLSDVDIPTLRGWEVVYPSASPSYQPTGGFVPPGITDSALPTPRPFNRSLTRPTRRPWRREDSNGDEVVSDDDDAEERQRELRRSRLMSRSTTNVNDPYDALSQIARIDSENHAGLRPGDESNDQEKHIDGLGDATMSGFPAGSAGNSRPGSRGSFRTADPNFTGFGEGETTLFPCPLPIHPSEMVSKPYRPAREWKTRFTPPPPLHGSLARARAAAHAKGSRRPARRYGDPVGR</sequence>
<evidence type="ECO:0000313" key="3">
    <source>
        <dbReference type="Proteomes" id="UP000054248"/>
    </source>
</evidence>
<name>A0A0C3Q5V6_9AGAM</name>
<evidence type="ECO:0000313" key="2">
    <source>
        <dbReference type="EMBL" id="KIO18549.1"/>
    </source>
</evidence>
<feature type="region of interest" description="Disordered" evidence="1">
    <location>
        <begin position="367"/>
        <end position="412"/>
    </location>
</feature>
<accession>A0A0C3Q5V6</accession>
<reference evidence="3" key="2">
    <citation type="submission" date="2015-01" db="EMBL/GenBank/DDBJ databases">
        <title>Evolutionary Origins and Diversification of the Mycorrhizal Mutualists.</title>
        <authorList>
            <consortium name="DOE Joint Genome Institute"/>
            <consortium name="Mycorrhizal Genomics Consortium"/>
            <person name="Kohler A."/>
            <person name="Kuo A."/>
            <person name="Nagy L.G."/>
            <person name="Floudas D."/>
            <person name="Copeland A."/>
            <person name="Barry K.W."/>
            <person name="Cichocki N."/>
            <person name="Veneault-Fourrey C."/>
            <person name="LaButti K."/>
            <person name="Lindquist E.A."/>
            <person name="Lipzen A."/>
            <person name="Lundell T."/>
            <person name="Morin E."/>
            <person name="Murat C."/>
            <person name="Riley R."/>
            <person name="Ohm R."/>
            <person name="Sun H."/>
            <person name="Tunlid A."/>
            <person name="Henrissat B."/>
            <person name="Grigoriev I.V."/>
            <person name="Hibbett D.S."/>
            <person name="Martin F."/>
        </authorList>
    </citation>
    <scope>NUCLEOTIDE SEQUENCE [LARGE SCALE GENOMIC DNA]</scope>
    <source>
        <strain evidence="3">MUT 4182</strain>
    </source>
</reference>
<feature type="region of interest" description="Disordered" evidence="1">
    <location>
        <begin position="1"/>
        <end position="20"/>
    </location>
</feature>
<feature type="region of interest" description="Disordered" evidence="1">
    <location>
        <begin position="449"/>
        <end position="489"/>
    </location>
</feature>
<proteinExistence type="predicted"/>
<evidence type="ECO:0000256" key="1">
    <source>
        <dbReference type="SAM" id="MobiDB-lite"/>
    </source>
</evidence>
<dbReference type="AlphaFoldDB" id="A0A0C3Q5V6"/>
<keyword evidence="3" id="KW-1185">Reference proteome</keyword>
<dbReference type="OrthoDB" id="3213187at2759"/>
<gene>
    <name evidence="2" type="ORF">M407DRAFT_246457</name>
</gene>